<gene>
    <name evidence="1" type="ORF">DPMN_080711</name>
</gene>
<evidence type="ECO:0000313" key="2">
    <source>
        <dbReference type="Proteomes" id="UP000828390"/>
    </source>
</evidence>
<name>A0A9D4BR64_DREPO</name>
<feature type="non-terminal residue" evidence="1">
    <location>
        <position position="1"/>
    </location>
</feature>
<reference evidence="1" key="1">
    <citation type="journal article" date="2019" name="bioRxiv">
        <title>The Genome of the Zebra Mussel, Dreissena polymorpha: A Resource for Invasive Species Research.</title>
        <authorList>
            <person name="McCartney M.A."/>
            <person name="Auch B."/>
            <person name="Kono T."/>
            <person name="Mallez S."/>
            <person name="Zhang Y."/>
            <person name="Obille A."/>
            <person name="Becker A."/>
            <person name="Abrahante J.E."/>
            <person name="Garbe J."/>
            <person name="Badalamenti J.P."/>
            <person name="Herman A."/>
            <person name="Mangelson H."/>
            <person name="Liachko I."/>
            <person name="Sullivan S."/>
            <person name="Sone E.D."/>
            <person name="Koren S."/>
            <person name="Silverstein K.A.T."/>
            <person name="Beckman K.B."/>
            <person name="Gohl D.M."/>
        </authorList>
    </citation>
    <scope>NUCLEOTIDE SEQUENCE</scope>
    <source>
        <strain evidence="1">Duluth1</strain>
        <tissue evidence="1">Whole animal</tissue>
    </source>
</reference>
<sequence length="77" mass="8793">VMNVPHMAKFILSGHPQPNAGKSFKQTAVYSVFKSTCEQFTSYQKIPGGMAWCSIFSNMRQKGKWQCVEDIDKQFEN</sequence>
<accession>A0A9D4BR64</accession>
<proteinExistence type="predicted"/>
<protein>
    <submittedName>
        <fullName evidence="1">Uncharacterized protein</fullName>
    </submittedName>
</protein>
<dbReference type="EMBL" id="JAIWYP010000015">
    <property type="protein sequence ID" value="KAH3705634.1"/>
    <property type="molecule type" value="Genomic_DNA"/>
</dbReference>
<comment type="caution">
    <text evidence="1">The sequence shown here is derived from an EMBL/GenBank/DDBJ whole genome shotgun (WGS) entry which is preliminary data.</text>
</comment>
<dbReference type="Proteomes" id="UP000828390">
    <property type="component" value="Unassembled WGS sequence"/>
</dbReference>
<keyword evidence="2" id="KW-1185">Reference proteome</keyword>
<evidence type="ECO:0000313" key="1">
    <source>
        <dbReference type="EMBL" id="KAH3705634.1"/>
    </source>
</evidence>
<reference evidence="1" key="2">
    <citation type="submission" date="2020-11" db="EMBL/GenBank/DDBJ databases">
        <authorList>
            <person name="McCartney M.A."/>
            <person name="Auch B."/>
            <person name="Kono T."/>
            <person name="Mallez S."/>
            <person name="Becker A."/>
            <person name="Gohl D.M."/>
            <person name="Silverstein K.A.T."/>
            <person name="Koren S."/>
            <person name="Bechman K.B."/>
            <person name="Herman A."/>
            <person name="Abrahante J.E."/>
            <person name="Garbe J."/>
        </authorList>
    </citation>
    <scope>NUCLEOTIDE SEQUENCE</scope>
    <source>
        <strain evidence="1">Duluth1</strain>
        <tissue evidence="1">Whole animal</tissue>
    </source>
</reference>
<dbReference type="AlphaFoldDB" id="A0A9D4BR64"/>
<organism evidence="1 2">
    <name type="scientific">Dreissena polymorpha</name>
    <name type="common">Zebra mussel</name>
    <name type="synonym">Mytilus polymorpha</name>
    <dbReference type="NCBI Taxonomy" id="45954"/>
    <lineage>
        <taxon>Eukaryota</taxon>
        <taxon>Metazoa</taxon>
        <taxon>Spiralia</taxon>
        <taxon>Lophotrochozoa</taxon>
        <taxon>Mollusca</taxon>
        <taxon>Bivalvia</taxon>
        <taxon>Autobranchia</taxon>
        <taxon>Heteroconchia</taxon>
        <taxon>Euheterodonta</taxon>
        <taxon>Imparidentia</taxon>
        <taxon>Neoheterodontei</taxon>
        <taxon>Myida</taxon>
        <taxon>Dreissenoidea</taxon>
        <taxon>Dreissenidae</taxon>
        <taxon>Dreissena</taxon>
    </lineage>
</organism>